<reference evidence="2 3" key="1">
    <citation type="submission" date="2020-08" db="EMBL/GenBank/DDBJ databases">
        <title>A novel species.</title>
        <authorList>
            <person name="Gao J."/>
        </authorList>
    </citation>
    <scope>NUCLEOTIDE SEQUENCE [LARGE SCALE GENOMIC DNA]</scope>
    <source>
        <strain evidence="2 3">CRXT-G-22</strain>
    </source>
</reference>
<organism evidence="2 3">
    <name type="scientific">Streptomyces roseirectus</name>
    <dbReference type="NCBI Taxonomy" id="2768066"/>
    <lineage>
        <taxon>Bacteria</taxon>
        <taxon>Bacillati</taxon>
        <taxon>Actinomycetota</taxon>
        <taxon>Actinomycetes</taxon>
        <taxon>Kitasatosporales</taxon>
        <taxon>Streptomycetaceae</taxon>
        <taxon>Streptomyces</taxon>
    </lineage>
</organism>
<sequence length="64" mass="6481">MSRTVTVSPSPLTESTVVVVVAVVWGSGLFAVRCAAFDDRLGERAEVSGGGWVGRGCRAAGEGG</sequence>
<keyword evidence="3" id="KW-1185">Reference proteome</keyword>
<feature type="transmembrane region" description="Helical" evidence="1">
    <location>
        <begin position="16"/>
        <end position="36"/>
    </location>
</feature>
<name>A0A7H0IRN4_9ACTN</name>
<dbReference type="Proteomes" id="UP000516052">
    <property type="component" value="Chromosome"/>
</dbReference>
<keyword evidence="1" id="KW-0812">Transmembrane</keyword>
<evidence type="ECO:0000256" key="1">
    <source>
        <dbReference type="SAM" id="Phobius"/>
    </source>
</evidence>
<protein>
    <submittedName>
        <fullName evidence="2">Uncharacterized protein</fullName>
    </submittedName>
</protein>
<dbReference type="AlphaFoldDB" id="A0A7H0IRN4"/>
<dbReference type="RefSeq" id="WP_187752371.1">
    <property type="nucleotide sequence ID" value="NZ_CP060828.1"/>
</dbReference>
<accession>A0A7H0IRN4</accession>
<evidence type="ECO:0000313" key="3">
    <source>
        <dbReference type="Proteomes" id="UP000516052"/>
    </source>
</evidence>
<gene>
    <name evidence="2" type="ORF">IAG44_42650</name>
</gene>
<proteinExistence type="predicted"/>
<keyword evidence="1" id="KW-0472">Membrane</keyword>
<dbReference type="KEGG" id="sroi:IAG44_42650"/>
<evidence type="ECO:0000313" key="2">
    <source>
        <dbReference type="EMBL" id="QNP75450.1"/>
    </source>
</evidence>
<keyword evidence="1" id="KW-1133">Transmembrane helix</keyword>
<dbReference type="EMBL" id="CP060828">
    <property type="protein sequence ID" value="QNP75450.1"/>
    <property type="molecule type" value="Genomic_DNA"/>
</dbReference>